<sequence length="76" mass="8041">MDIYSNQVWNVNTNPISKNPISTGSASVVLGSSASVTVSVGYNGYDTGTVSGGNALPYGEFDWQHSFTMPQIVKPV</sequence>
<accession>A0AA37BR01</accession>
<organism evidence="1 2">
    <name type="scientific">Thermogymnomonas acidicola</name>
    <dbReference type="NCBI Taxonomy" id="399579"/>
    <lineage>
        <taxon>Archaea</taxon>
        <taxon>Methanobacteriati</taxon>
        <taxon>Thermoplasmatota</taxon>
        <taxon>Thermoplasmata</taxon>
        <taxon>Thermoplasmatales</taxon>
        <taxon>Thermogymnomonas</taxon>
    </lineage>
</organism>
<reference evidence="1" key="1">
    <citation type="journal article" date="2014" name="Int. J. Syst. Evol. Microbiol.">
        <title>Complete genome sequence of Corynebacterium casei LMG S-19264T (=DSM 44701T), isolated from a smear-ripened cheese.</title>
        <authorList>
            <consortium name="US DOE Joint Genome Institute (JGI-PGF)"/>
            <person name="Walter F."/>
            <person name="Albersmeier A."/>
            <person name="Kalinowski J."/>
            <person name="Ruckert C."/>
        </authorList>
    </citation>
    <scope>NUCLEOTIDE SEQUENCE</scope>
    <source>
        <strain evidence="1">JCM 13583</strain>
    </source>
</reference>
<comment type="caution">
    <text evidence="1">The sequence shown here is derived from an EMBL/GenBank/DDBJ whole genome shotgun (WGS) entry which is preliminary data.</text>
</comment>
<dbReference type="AlphaFoldDB" id="A0AA37BR01"/>
<name>A0AA37BR01_9ARCH</name>
<dbReference type="EMBL" id="BMNY01000001">
    <property type="protein sequence ID" value="GGM71606.1"/>
    <property type="molecule type" value="Genomic_DNA"/>
</dbReference>
<dbReference type="Proteomes" id="UP000632195">
    <property type="component" value="Unassembled WGS sequence"/>
</dbReference>
<evidence type="ECO:0000313" key="1">
    <source>
        <dbReference type="EMBL" id="GGM71606.1"/>
    </source>
</evidence>
<keyword evidence="2" id="KW-1185">Reference proteome</keyword>
<proteinExistence type="predicted"/>
<protein>
    <submittedName>
        <fullName evidence="1">Uncharacterized protein</fullName>
    </submittedName>
</protein>
<reference evidence="1" key="2">
    <citation type="submission" date="2022-09" db="EMBL/GenBank/DDBJ databases">
        <authorList>
            <person name="Sun Q."/>
            <person name="Ohkuma M."/>
        </authorList>
    </citation>
    <scope>NUCLEOTIDE SEQUENCE</scope>
    <source>
        <strain evidence="1">JCM 13583</strain>
    </source>
</reference>
<gene>
    <name evidence="1" type="ORF">GCM10007108_07150</name>
</gene>
<evidence type="ECO:0000313" key="2">
    <source>
        <dbReference type="Proteomes" id="UP000632195"/>
    </source>
</evidence>